<proteinExistence type="predicted"/>
<sequence>MVSFKDIPNDLEISSLYEGGIKVLVESNDDLVILRDKWFFNHKDKLCFESVSDEEGSSGGCQEVIAKVKRYRRAHTTAFGIVDRDVLLSDEDHRDDLWWETDDEKFRASTPYGNQIFILSRWEIENYLLKPLAIKAFVKDKLCSPAAPQLETSDFLGQADDLIVITSLSTIASAKSNSAPKPKWGLDKSGAELKNLIATELNVSIDEVEEHFEKIKTFATTHNDDEWDGLTRLLDGKRIFHRLNIYLKEKFTLRTLDLLEEKGVLAGYVNSYDQIDKELKQMVDGFLASH</sequence>
<dbReference type="AlphaFoldDB" id="M1P126"/>
<evidence type="ECO:0000259" key="1">
    <source>
        <dbReference type="Pfam" id="PF14491"/>
    </source>
</evidence>
<organism evidence="2 3">
    <name type="scientific">Desulfocapsa sulfexigens (strain DSM 10523 / SB164P1)</name>
    <dbReference type="NCBI Taxonomy" id="1167006"/>
    <lineage>
        <taxon>Bacteria</taxon>
        <taxon>Pseudomonadati</taxon>
        <taxon>Thermodesulfobacteriota</taxon>
        <taxon>Desulfobulbia</taxon>
        <taxon>Desulfobulbales</taxon>
        <taxon>Desulfocapsaceae</taxon>
        <taxon>Desulfocapsa</taxon>
    </lineage>
</organism>
<dbReference type="Proteomes" id="UP000011721">
    <property type="component" value="Chromosome"/>
</dbReference>
<dbReference type="RefSeq" id="WP_015402931.1">
    <property type="nucleotide sequence ID" value="NC_020304.1"/>
</dbReference>
<feature type="domain" description="DUF4435" evidence="1">
    <location>
        <begin position="22"/>
        <end position="214"/>
    </location>
</feature>
<accession>M1P126</accession>
<dbReference type="OrthoDB" id="9179930at2"/>
<dbReference type="PATRIC" id="fig|1167006.5.peg.748"/>
<dbReference type="KEGG" id="dsf:UWK_00652"/>
<dbReference type="STRING" id="1167006.UWK_00652"/>
<protein>
    <recommendedName>
        <fullName evidence="1">DUF4435 domain-containing protein</fullName>
    </recommendedName>
</protein>
<gene>
    <name evidence="2" type="ordered locus">UWK_00652</name>
</gene>
<evidence type="ECO:0000313" key="3">
    <source>
        <dbReference type="Proteomes" id="UP000011721"/>
    </source>
</evidence>
<dbReference type="EMBL" id="CP003985">
    <property type="protein sequence ID" value="AGF77233.1"/>
    <property type="molecule type" value="Genomic_DNA"/>
</dbReference>
<dbReference type="InterPro" id="IPR029492">
    <property type="entry name" value="DUF4435"/>
</dbReference>
<dbReference type="Pfam" id="PF14491">
    <property type="entry name" value="DUF4435"/>
    <property type="match status" value="1"/>
</dbReference>
<dbReference type="eggNOG" id="ENOG5032UBN">
    <property type="taxonomic scope" value="Bacteria"/>
</dbReference>
<dbReference type="HOGENOM" id="CLU_933211_0_0_7"/>
<reference evidence="3" key="1">
    <citation type="journal article" date="2013" name="Stand. Genomic Sci.">
        <title>Complete genome sequence of Desulfocapsa sulfexigens, a marine deltaproteobacterium specialized in disproportionating inorganic sulfur compounds.</title>
        <authorList>
            <person name="Finster K.W."/>
            <person name="Kjeldsen K.U."/>
            <person name="Kube M."/>
            <person name="Reinhardt R."/>
            <person name="Mussmann M."/>
            <person name="Amann R."/>
            <person name="Schreiber L."/>
        </authorList>
    </citation>
    <scope>NUCLEOTIDE SEQUENCE [LARGE SCALE GENOMIC DNA]</scope>
    <source>
        <strain evidence="3">DSM 10523 / SB164P1</strain>
    </source>
</reference>
<name>M1P126_DESSD</name>
<evidence type="ECO:0000313" key="2">
    <source>
        <dbReference type="EMBL" id="AGF77233.1"/>
    </source>
</evidence>
<keyword evidence="3" id="KW-1185">Reference proteome</keyword>